<dbReference type="InterPro" id="IPR001789">
    <property type="entry name" value="Sig_transdc_resp-reg_receiver"/>
</dbReference>
<sequence>MYKILLIGSNKHSTEAFRHMVDWNQLGFCLTVCLETPNSVMELFNKDRFSFIIINMTDLKDKGLQLCEALRKISSIPILLIGGNKDFQIIRKALNLQVNDYIPDPVNPTELKSSLLLIKETLSSAHYKSNTLLHLAKPISNQTSDIIEKVKNYVNRSLNESLSKKITLKEIADQLNYNCSYLSHKFKCRENMTFNEFLLKQRMEKAKLLLEKTDMKIYEVAQEVGYVELDWFYKKFKTYTGVNANKYRQLAGSK</sequence>
<evidence type="ECO:0000256" key="2">
    <source>
        <dbReference type="ARBA" id="ARBA00023125"/>
    </source>
</evidence>
<dbReference type="PROSITE" id="PS00041">
    <property type="entry name" value="HTH_ARAC_FAMILY_1"/>
    <property type="match status" value="1"/>
</dbReference>
<keyword evidence="1" id="KW-0805">Transcription regulation</keyword>
<organism evidence="7 8">
    <name type="scientific">Gracilibacillus dipsosauri</name>
    <dbReference type="NCBI Taxonomy" id="178340"/>
    <lineage>
        <taxon>Bacteria</taxon>
        <taxon>Bacillati</taxon>
        <taxon>Bacillota</taxon>
        <taxon>Bacilli</taxon>
        <taxon>Bacillales</taxon>
        <taxon>Bacillaceae</taxon>
        <taxon>Gracilibacillus</taxon>
    </lineage>
</organism>
<comment type="caution">
    <text evidence="7">The sequence shown here is derived from an EMBL/GenBank/DDBJ whole genome shotgun (WGS) entry which is preliminary data.</text>
</comment>
<dbReference type="Pfam" id="PF00072">
    <property type="entry name" value="Response_reg"/>
    <property type="match status" value="1"/>
</dbReference>
<evidence type="ECO:0000256" key="1">
    <source>
        <dbReference type="ARBA" id="ARBA00023015"/>
    </source>
</evidence>
<dbReference type="Proteomes" id="UP000245624">
    <property type="component" value="Unassembled WGS sequence"/>
</dbReference>
<gene>
    <name evidence="7" type="ORF">DLJ74_16865</name>
</gene>
<reference evidence="7 8" key="1">
    <citation type="submission" date="2018-05" db="EMBL/GenBank/DDBJ databases">
        <title>Genomic analysis of Gracilibacillus dipsosauri DD1 reveals novel features of a salt-tolerant amylase.</title>
        <authorList>
            <person name="Deutch C.E."/>
            <person name="Yang S."/>
        </authorList>
    </citation>
    <scope>NUCLEOTIDE SEQUENCE [LARGE SCALE GENOMIC DNA]</scope>
    <source>
        <strain evidence="7 8">DD1</strain>
    </source>
</reference>
<feature type="domain" description="Response regulatory" evidence="6">
    <location>
        <begin position="3"/>
        <end position="119"/>
    </location>
</feature>
<evidence type="ECO:0000259" key="6">
    <source>
        <dbReference type="PROSITE" id="PS50110"/>
    </source>
</evidence>
<comment type="caution">
    <text evidence="4">Lacks conserved residue(s) required for the propagation of feature annotation.</text>
</comment>
<evidence type="ECO:0000256" key="4">
    <source>
        <dbReference type="PROSITE-ProRule" id="PRU00169"/>
    </source>
</evidence>
<dbReference type="SMART" id="SM00342">
    <property type="entry name" value="HTH_ARAC"/>
    <property type="match status" value="1"/>
</dbReference>
<dbReference type="InterPro" id="IPR009057">
    <property type="entry name" value="Homeodomain-like_sf"/>
</dbReference>
<dbReference type="InterPro" id="IPR018062">
    <property type="entry name" value="HTH_AraC-typ_CS"/>
</dbReference>
<dbReference type="EMBL" id="QGTD01000018">
    <property type="protein sequence ID" value="PWU67240.1"/>
    <property type="molecule type" value="Genomic_DNA"/>
</dbReference>
<evidence type="ECO:0000259" key="5">
    <source>
        <dbReference type="PROSITE" id="PS01124"/>
    </source>
</evidence>
<dbReference type="PROSITE" id="PS50110">
    <property type="entry name" value="RESPONSE_REGULATORY"/>
    <property type="match status" value="1"/>
</dbReference>
<dbReference type="PANTHER" id="PTHR43280">
    <property type="entry name" value="ARAC-FAMILY TRANSCRIPTIONAL REGULATOR"/>
    <property type="match status" value="1"/>
</dbReference>
<accession>A0A317KX04</accession>
<dbReference type="OrthoDB" id="2859525at2"/>
<dbReference type="InterPro" id="IPR011006">
    <property type="entry name" value="CheY-like_superfamily"/>
</dbReference>
<dbReference type="Gene3D" id="3.40.50.2300">
    <property type="match status" value="1"/>
</dbReference>
<dbReference type="SUPFAM" id="SSF52172">
    <property type="entry name" value="CheY-like"/>
    <property type="match status" value="1"/>
</dbReference>
<protein>
    <submittedName>
        <fullName evidence="7">DNA-binding response regulator</fullName>
    </submittedName>
</protein>
<name>A0A317KX04_9BACI</name>
<dbReference type="RefSeq" id="WP_054860302.1">
    <property type="nucleotide sequence ID" value="NZ_QGTD01000018.1"/>
</dbReference>
<keyword evidence="3" id="KW-0804">Transcription</keyword>
<dbReference type="PROSITE" id="PS01124">
    <property type="entry name" value="HTH_ARAC_FAMILY_2"/>
    <property type="match status" value="1"/>
</dbReference>
<evidence type="ECO:0000313" key="8">
    <source>
        <dbReference type="Proteomes" id="UP000245624"/>
    </source>
</evidence>
<keyword evidence="2 7" id="KW-0238">DNA-binding</keyword>
<dbReference type="PANTHER" id="PTHR43280:SF10">
    <property type="entry name" value="REGULATORY PROTEIN POCR"/>
    <property type="match status" value="1"/>
</dbReference>
<dbReference type="InterPro" id="IPR018060">
    <property type="entry name" value="HTH_AraC"/>
</dbReference>
<keyword evidence="8" id="KW-1185">Reference proteome</keyword>
<dbReference type="GO" id="GO:0003700">
    <property type="term" value="F:DNA-binding transcription factor activity"/>
    <property type="evidence" value="ECO:0007669"/>
    <property type="project" value="InterPro"/>
</dbReference>
<proteinExistence type="predicted"/>
<dbReference type="AlphaFoldDB" id="A0A317KX04"/>
<dbReference type="GO" id="GO:0043565">
    <property type="term" value="F:sequence-specific DNA binding"/>
    <property type="evidence" value="ECO:0007669"/>
    <property type="project" value="InterPro"/>
</dbReference>
<dbReference type="SUPFAM" id="SSF46689">
    <property type="entry name" value="Homeodomain-like"/>
    <property type="match status" value="2"/>
</dbReference>
<dbReference type="GO" id="GO:0000160">
    <property type="term" value="P:phosphorelay signal transduction system"/>
    <property type="evidence" value="ECO:0007669"/>
    <property type="project" value="InterPro"/>
</dbReference>
<evidence type="ECO:0000256" key="3">
    <source>
        <dbReference type="ARBA" id="ARBA00023163"/>
    </source>
</evidence>
<dbReference type="Pfam" id="PF12833">
    <property type="entry name" value="HTH_18"/>
    <property type="match status" value="1"/>
</dbReference>
<dbReference type="Gene3D" id="1.10.10.60">
    <property type="entry name" value="Homeodomain-like"/>
    <property type="match status" value="2"/>
</dbReference>
<feature type="domain" description="HTH araC/xylS-type" evidence="5">
    <location>
        <begin position="148"/>
        <end position="250"/>
    </location>
</feature>
<evidence type="ECO:0000313" key="7">
    <source>
        <dbReference type="EMBL" id="PWU67240.1"/>
    </source>
</evidence>